<dbReference type="EMBL" id="GL385396">
    <property type="protein sequence ID" value="EJT78187.1"/>
    <property type="molecule type" value="Genomic_DNA"/>
</dbReference>
<evidence type="ECO:0000313" key="2">
    <source>
        <dbReference type="EnsemblFungi" id="EJT78187"/>
    </source>
</evidence>
<reference evidence="2" key="4">
    <citation type="journal article" date="2015" name="G3 (Bethesda)">
        <title>Genome sequences of three phytopathogenic species of the Magnaporthaceae family of fungi.</title>
        <authorList>
            <person name="Okagaki L.H."/>
            <person name="Nunes C.C."/>
            <person name="Sailsbery J."/>
            <person name="Clay B."/>
            <person name="Brown D."/>
            <person name="John T."/>
            <person name="Oh Y."/>
            <person name="Young N."/>
            <person name="Fitzgerald M."/>
            <person name="Haas B.J."/>
            <person name="Zeng Q."/>
            <person name="Young S."/>
            <person name="Adiconis X."/>
            <person name="Fan L."/>
            <person name="Levin J.Z."/>
            <person name="Mitchell T.K."/>
            <person name="Okubara P.A."/>
            <person name="Farman M.L."/>
            <person name="Kohn L.M."/>
            <person name="Birren B."/>
            <person name="Ma L.-J."/>
            <person name="Dean R.A."/>
        </authorList>
    </citation>
    <scope>NUCLEOTIDE SEQUENCE</scope>
    <source>
        <strain evidence="2">R3-111a-1</strain>
    </source>
</reference>
<evidence type="ECO:0000313" key="1">
    <source>
        <dbReference type="EMBL" id="EJT78187.1"/>
    </source>
</evidence>
<evidence type="ECO:0000313" key="3">
    <source>
        <dbReference type="Proteomes" id="UP000006039"/>
    </source>
</evidence>
<dbReference type="EnsemblFungi" id="EJT78187">
    <property type="protein sequence ID" value="EJT78187"/>
    <property type="gene ID" value="GGTG_03289"/>
</dbReference>
<gene>
    <name evidence="2" type="primary">20343747</name>
    <name evidence="1" type="ORF">GGTG_03289</name>
</gene>
<dbReference type="VEuPathDB" id="FungiDB:GGTG_03289"/>
<organism evidence="1">
    <name type="scientific">Gaeumannomyces tritici (strain R3-111a-1)</name>
    <name type="common">Wheat and barley take-all root rot fungus</name>
    <name type="synonym">Gaeumannomyces graminis var. tritici</name>
    <dbReference type="NCBI Taxonomy" id="644352"/>
    <lineage>
        <taxon>Eukaryota</taxon>
        <taxon>Fungi</taxon>
        <taxon>Dikarya</taxon>
        <taxon>Ascomycota</taxon>
        <taxon>Pezizomycotina</taxon>
        <taxon>Sordariomycetes</taxon>
        <taxon>Sordariomycetidae</taxon>
        <taxon>Magnaporthales</taxon>
        <taxon>Magnaporthaceae</taxon>
        <taxon>Gaeumannomyces</taxon>
    </lineage>
</organism>
<dbReference type="HOGENOM" id="CLU_2606169_0_0_1"/>
<name>J3NPT2_GAET3</name>
<reference evidence="1" key="2">
    <citation type="submission" date="2010-07" db="EMBL/GenBank/DDBJ databases">
        <authorList>
            <consortium name="The Broad Institute Genome Sequencing Platform"/>
            <consortium name="Broad Institute Genome Sequencing Center for Infectious Disease"/>
            <person name="Ma L.-J."/>
            <person name="Dead R."/>
            <person name="Young S."/>
            <person name="Zeng Q."/>
            <person name="Koehrsen M."/>
            <person name="Alvarado L."/>
            <person name="Berlin A."/>
            <person name="Chapman S.B."/>
            <person name="Chen Z."/>
            <person name="Freedman E."/>
            <person name="Gellesch M."/>
            <person name="Goldberg J."/>
            <person name="Griggs A."/>
            <person name="Gujja S."/>
            <person name="Heilman E.R."/>
            <person name="Heiman D."/>
            <person name="Hepburn T."/>
            <person name="Howarth C."/>
            <person name="Jen D."/>
            <person name="Larson L."/>
            <person name="Mehta T."/>
            <person name="Neiman D."/>
            <person name="Pearson M."/>
            <person name="Roberts A."/>
            <person name="Saif S."/>
            <person name="Shea T."/>
            <person name="Shenoy N."/>
            <person name="Sisk P."/>
            <person name="Stolte C."/>
            <person name="Sykes S."/>
            <person name="Walk T."/>
            <person name="White J."/>
            <person name="Yandava C."/>
            <person name="Haas B."/>
            <person name="Nusbaum C."/>
            <person name="Birren B."/>
        </authorList>
    </citation>
    <scope>NUCLEOTIDE SEQUENCE</scope>
    <source>
        <strain evidence="1">R3-111a-1</strain>
    </source>
</reference>
<dbReference type="GeneID" id="20343747"/>
<reference evidence="3" key="1">
    <citation type="submission" date="2010-07" db="EMBL/GenBank/DDBJ databases">
        <title>The genome sequence of Gaeumannomyces graminis var. tritici strain R3-111a-1.</title>
        <authorList>
            <consortium name="The Broad Institute Genome Sequencing Platform"/>
            <person name="Ma L.-J."/>
            <person name="Dead R."/>
            <person name="Young S."/>
            <person name="Zeng Q."/>
            <person name="Koehrsen M."/>
            <person name="Alvarado L."/>
            <person name="Berlin A."/>
            <person name="Chapman S.B."/>
            <person name="Chen Z."/>
            <person name="Freedman E."/>
            <person name="Gellesch M."/>
            <person name="Goldberg J."/>
            <person name="Griggs A."/>
            <person name="Gujja S."/>
            <person name="Heilman E.R."/>
            <person name="Heiman D."/>
            <person name="Hepburn T."/>
            <person name="Howarth C."/>
            <person name="Jen D."/>
            <person name="Larson L."/>
            <person name="Mehta T."/>
            <person name="Neiman D."/>
            <person name="Pearson M."/>
            <person name="Roberts A."/>
            <person name="Saif S."/>
            <person name="Shea T."/>
            <person name="Shenoy N."/>
            <person name="Sisk P."/>
            <person name="Stolte C."/>
            <person name="Sykes S."/>
            <person name="Walk T."/>
            <person name="White J."/>
            <person name="Yandava C."/>
            <person name="Haas B."/>
            <person name="Nusbaum C."/>
            <person name="Birren B."/>
        </authorList>
    </citation>
    <scope>NUCLEOTIDE SEQUENCE [LARGE SCALE GENOMIC DNA]</scope>
    <source>
        <strain evidence="3">R3-111a-1</strain>
    </source>
</reference>
<keyword evidence="3" id="KW-1185">Reference proteome</keyword>
<sequence>MVKASKRTTLWQQNSAIQLQQWLPPGVRTWQPHWGLGEGRAKQKHSPVDLPSRYRSSTFKGSIAQQKPLGLMRVPEGGP</sequence>
<accession>J3NPT2</accession>
<reference evidence="2" key="5">
    <citation type="submission" date="2018-04" db="UniProtKB">
        <authorList>
            <consortium name="EnsemblFungi"/>
        </authorList>
    </citation>
    <scope>IDENTIFICATION</scope>
    <source>
        <strain evidence="2">R3-111a-1</strain>
    </source>
</reference>
<dbReference type="Proteomes" id="UP000006039">
    <property type="component" value="Unassembled WGS sequence"/>
</dbReference>
<reference evidence="1" key="3">
    <citation type="submission" date="2010-09" db="EMBL/GenBank/DDBJ databases">
        <title>Annotation of Gaeumannomyces graminis var. tritici R3-111a-1.</title>
        <authorList>
            <consortium name="The Broad Institute Genome Sequencing Platform"/>
            <person name="Ma L.-J."/>
            <person name="Dead R."/>
            <person name="Young S.K."/>
            <person name="Zeng Q."/>
            <person name="Gargeya S."/>
            <person name="Fitzgerald M."/>
            <person name="Haas B."/>
            <person name="Abouelleil A."/>
            <person name="Alvarado L."/>
            <person name="Arachchi H.M."/>
            <person name="Berlin A."/>
            <person name="Brown A."/>
            <person name="Chapman S.B."/>
            <person name="Chen Z."/>
            <person name="Dunbar C."/>
            <person name="Freedman E."/>
            <person name="Gearin G."/>
            <person name="Gellesch M."/>
            <person name="Goldberg J."/>
            <person name="Griggs A."/>
            <person name="Gujja S."/>
            <person name="Heiman D."/>
            <person name="Howarth C."/>
            <person name="Larson L."/>
            <person name="Lui A."/>
            <person name="MacDonald P.J.P."/>
            <person name="Mehta T."/>
            <person name="Montmayeur A."/>
            <person name="Murphy C."/>
            <person name="Neiman D."/>
            <person name="Pearson M."/>
            <person name="Priest M."/>
            <person name="Roberts A."/>
            <person name="Saif S."/>
            <person name="Shea T."/>
            <person name="Shenoy N."/>
            <person name="Sisk P."/>
            <person name="Stolte C."/>
            <person name="Sykes S."/>
            <person name="Yandava C."/>
            <person name="Wortman J."/>
            <person name="Nusbaum C."/>
            <person name="Birren B."/>
        </authorList>
    </citation>
    <scope>NUCLEOTIDE SEQUENCE</scope>
    <source>
        <strain evidence="1">R3-111a-1</strain>
    </source>
</reference>
<dbReference type="RefSeq" id="XP_009219332.1">
    <property type="nucleotide sequence ID" value="XM_009221068.1"/>
</dbReference>
<dbReference type="AlphaFoldDB" id="J3NPT2"/>
<proteinExistence type="predicted"/>
<protein>
    <submittedName>
        <fullName evidence="1 2">Uncharacterized protein</fullName>
    </submittedName>
</protein>